<feature type="compositionally biased region" description="Basic and acidic residues" evidence="1">
    <location>
        <begin position="259"/>
        <end position="269"/>
    </location>
</feature>
<proteinExistence type="predicted"/>
<evidence type="ECO:0000256" key="1">
    <source>
        <dbReference type="SAM" id="MobiDB-lite"/>
    </source>
</evidence>
<keyword evidence="3" id="KW-1185">Reference proteome</keyword>
<dbReference type="AlphaFoldDB" id="A0AAD9SKI6"/>
<sequence>MDNDNQQADQGSRPRRLRQKDLEELLSDQRVCNHDRLREKHENGEEKLIPIWQRAGPKEPLTLVIQGFSRSALMTFSPVWKKELEANPSSLVLRGPHLGVYKLILDWINLCIAEGNDVKFPDIEEPENEPEEHGLDYERPHQLHVLLQIIAAANHLEIPEASLQTGLKKRAPGYARKHVISLDFVERIYSEENYAEYTDDLREIAAISIFEAWWTFKLDGPESDQYISWLEQMRVDYPQLDADLHQQFDKKKEFIESKREERKRARDAEVSAPSAENGFDNAGDPVATGGWDSVDGAGGADGDGWNQAAAMLTTEGGADWEKATEETPSWAAPSTSIW</sequence>
<dbReference type="Proteomes" id="UP001265746">
    <property type="component" value="Unassembled WGS sequence"/>
</dbReference>
<organism evidence="2 3">
    <name type="scientific">Phomopsis amygdali</name>
    <name type="common">Fusicoccum amygdali</name>
    <dbReference type="NCBI Taxonomy" id="1214568"/>
    <lineage>
        <taxon>Eukaryota</taxon>
        <taxon>Fungi</taxon>
        <taxon>Dikarya</taxon>
        <taxon>Ascomycota</taxon>
        <taxon>Pezizomycotina</taxon>
        <taxon>Sordariomycetes</taxon>
        <taxon>Sordariomycetidae</taxon>
        <taxon>Diaporthales</taxon>
        <taxon>Diaporthaceae</taxon>
        <taxon>Diaporthe</taxon>
    </lineage>
</organism>
<gene>
    <name evidence="2" type="ORF">N8I77_003712</name>
</gene>
<evidence type="ECO:0000313" key="2">
    <source>
        <dbReference type="EMBL" id="KAK2610264.1"/>
    </source>
</evidence>
<dbReference type="EMBL" id="JAUJFL010000002">
    <property type="protein sequence ID" value="KAK2610264.1"/>
    <property type="molecule type" value="Genomic_DNA"/>
</dbReference>
<protein>
    <submittedName>
        <fullName evidence="2">Uncharacterized protein</fullName>
    </submittedName>
</protein>
<name>A0AAD9SKI6_PHOAM</name>
<reference evidence="2" key="1">
    <citation type="submission" date="2023-06" db="EMBL/GenBank/DDBJ databases">
        <authorList>
            <person name="Noh H."/>
        </authorList>
    </citation>
    <scope>NUCLEOTIDE SEQUENCE</scope>
    <source>
        <strain evidence="2">DUCC20226</strain>
    </source>
</reference>
<feature type="region of interest" description="Disordered" evidence="1">
    <location>
        <begin position="259"/>
        <end position="338"/>
    </location>
</feature>
<evidence type="ECO:0000313" key="3">
    <source>
        <dbReference type="Proteomes" id="UP001265746"/>
    </source>
</evidence>
<comment type="caution">
    <text evidence="2">The sequence shown here is derived from an EMBL/GenBank/DDBJ whole genome shotgun (WGS) entry which is preliminary data.</text>
</comment>
<accession>A0AAD9SKI6</accession>